<dbReference type="SUPFAM" id="SSF51197">
    <property type="entry name" value="Clavaminate synthase-like"/>
    <property type="match status" value="1"/>
</dbReference>
<feature type="region of interest" description="Disordered" evidence="2">
    <location>
        <begin position="278"/>
        <end position="366"/>
    </location>
</feature>
<comment type="similarity">
    <text evidence="1">Belongs to the isochorismatase family.</text>
</comment>
<evidence type="ECO:0000259" key="3">
    <source>
        <dbReference type="PROSITE" id="PS51471"/>
    </source>
</evidence>
<evidence type="ECO:0000256" key="1">
    <source>
        <dbReference type="ARBA" id="ARBA00006336"/>
    </source>
</evidence>
<reference evidence="4" key="1">
    <citation type="submission" date="2021-03" db="EMBL/GenBank/DDBJ databases">
        <authorList>
            <person name="Tagirdzhanova G."/>
        </authorList>
    </citation>
    <scope>NUCLEOTIDE SEQUENCE</scope>
</reference>
<dbReference type="Gene3D" id="2.60.120.590">
    <property type="entry name" value="Alpha-ketoglutarate-dependent dioxygenase AlkB-like"/>
    <property type="match status" value="1"/>
</dbReference>
<accession>A0A8H3F4S4</accession>
<organism evidence="4 5">
    <name type="scientific">Gomphillus americanus</name>
    <dbReference type="NCBI Taxonomy" id="1940652"/>
    <lineage>
        <taxon>Eukaryota</taxon>
        <taxon>Fungi</taxon>
        <taxon>Dikarya</taxon>
        <taxon>Ascomycota</taxon>
        <taxon>Pezizomycotina</taxon>
        <taxon>Lecanoromycetes</taxon>
        <taxon>OSLEUM clade</taxon>
        <taxon>Ostropomycetidae</taxon>
        <taxon>Ostropales</taxon>
        <taxon>Graphidaceae</taxon>
        <taxon>Gomphilloideae</taxon>
        <taxon>Gomphillus</taxon>
    </lineage>
</organism>
<gene>
    <name evidence="4" type="ORF">GOMPHAMPRED_001333</name>
</gene>
<dbReference type="Proteomes" id="UP000664169">
    <property type="component" value="Unassembled WGS sequence"/>
</dbReference>
<dbReference type="PANTHER" id="PTHR31212:SF5">
    <property type="entry name" value="ISOCHORISMATASE FAMILY PROTEIN FAMILY (AFU_ORTHOLOGUE AFUA_3G14500)"/>
    <property type="match status" value="1"/>
</dbReference>
<dbReference type="GO" id="GO:0051213">
    <property type="term" value="F:dioxygenase activity"/>
    <property type="evidence" value="ECO:0007669"/>
    <property type="project" value="InterPro"/>
</dbReference>
<dbReference type="Pfam" id="PF00043">
    <property type="entry name" value="GST_C"/>
    <property type="match status" value="1"/>
</dbReference>
<dbReference type="SUPFAM" id="SSF47616">
    <property type="entry name" value="GST C-terminal domain-like"/>
    <property type="match status" value="1"/>
</dbReference>
<dbReference type="SUPFAM" id="SSF52499">
    <property type="entry name" value="Isochorismatase-like hydrolases"/>
    <property type="match status" value="1"/>
</dbReference>
<feature type="compositionally biased region" description="Low complexity" evidence="2">
    <location>
        <begin position="84"/>
        <end position="100"/>
    </location>
</feature>
<dbReference type="InterPro" id="IPR032854">
    <property type="entry name" value="ALKBH3"/>
</dbReference>
<evidence type="ECO:0000313" key="5">
    <source>
        <dbReference type="Proteomes" id="UP000664169"/>
    </source>
</evidence>
<dbReference type="CDD" id="cd00299">
    <property type="entry name" value="GST_C_family"/>
    <property type="match status" value="1"/>
</dbReference>
<evidence type="ECO:0000256" key="2">
    <source>
        <dbReference type="SAM" id="MobiDB-lite"/>
    </source>
</evidence>
<dbReference type="InterPro" id="IPR027450">
    <property type="entry name" value="AlkB-like"/>
</dbReference>
<keyword evidence="5" id="KW-1185">Reference proteome</keyword>
<evidence type="ECO:0000313" key="4">
    <source>
        <dbReference type="EMBL" id="CAF9917628.1"/>
    </source>
</evidence>
<dbReference type="GO" id="GO:0006307">
    <property type="term" value="P:DNA alkylation repair"/>
    <property type="evidence" value="ECO:0007669"/>
    <property type="project" value="InterPro"/>
</dbReference>
<dbReference type="AlphaFoldDB" id="A0A8H3F4S4"/>
<sequence length="910" mass="101094">MYPDVQASVPKFSTRNALVILNMQNDSFDRRHDMVLCERQEFRRSLTKLIPYFRSFGDIVWVKTEVVIATGSPPGSDGQRDSRPQSQSSRSSPSSAGSSPRRLDTETISHYFPSSRAKASMKRADSRARSDARRSEIEAWNMDEDKDAQQKPRKGVPSDSIFLPGTRGVELPADMLANLDLKNDLVITKNYYSAFDNTPLLISLRMKLVTHIYLAGCLSNISVYATAADAVRHGFDVTVVEDCLGYRSHAKHVEAMQKMADLLGVSGIDSNEILDKVTGSTTARPHSHGSPQAGYSDPISSEPDVNWSDSASPKRPGTASLAAAVQESARSRSPLTPTSPTDTIPMEGLEMQKPSSKAGKVRLGPGDEIGAGDSAIIPDALTALLAEKAFKLVHEEVEWQVMRHRNGEVPRRVAVQGETGPRGAVPLYRHPADESPPFLEFTPTVKQIRDELQVLLKQPFNHCLVQLYRNGQDNISEHSDKTLDIVRGSSIVNLSLGAQRTMTLRSKKGAPPNNPSNEPAARIIQRISMPHNSVFVLGWRTNAKWLHGVRADKRLLSEKSEEERAYSGQRISLTFRNIGTFTNRARTKIWGQGARSKFEDTAGQVITAKNAEMDAMITAFGMENHLTNFDWDAEYGKGFDVLNLVITEAQTTATVRLCADEISNLRVKMAVLSRAVPCRFMKAQVWGLGQDNGIDGEPTGGPINKKRSIFALSENENPVFRDSDSNQSESVGDMATLVYISRFYPADHDPKASAKEEHRMYQTIFRRLTTSNELLYLWQELRGLPFNGPAKSTHRMRRFNADEMDASDPLATEASNLPTVFQSEIEFIEESVGDAAFIAGEIFTMGDCAFWPVLNEIVRRWEGWSEKKYPNLATYWKRVGAMPLTRRAMLERGEDAARDGFSSRGITSTV</sequence>
<feature type="region of interest" description="Disordered" evidence="2">
    <location>
        <begin position="71"/>
        <end position="161"/>
    </location>
</feature>
<dbReference type="Pfam" id="PF00857">
    <property type="entry name" value="Isochorismatase"/>
    <property type="match status" value="1"/>
</dbReference>
<dbReference type="InterPro" id="IPR036282">
    <property type="entry name" value="Glutathione-S-Trfase_C_sf"/>
</dbReference>
<feature type="compositionally biased region" description="Basic and acidic residues" evidence="2">
    <location>
        <begin position="122"/>
        <end position="137"/>
    </location>
</feature>
<dbReference type="InterPro" id="IPR004046">
    <property type="entry name" value="GST_C"/>
</dbReference>
<dbReference type="CDD" id="cd00431">
    <property type="entry name" value="cysteine_hydrolases"/>
    <property type="match status" value="1"/>
</dbReference>
<dbReference type="EMBL" id="CAJPDQ010000012">
    <property type="protein sequence ID" value="CAF9917628.1"/>
    <property type="molecule type" value="Genomic_DNA"/>
</dbReference>
<protein>
    <recommendedName>
        <fullName evidence="3">Fe2OG dioxygenase domain-containing protein</fullName>
    </recommendedName>
</protein>
<dbReference type="Gene3D" id="3.40.50.850">
    <property type="entry name" value="Isochorismatase-like"/>
    <property type="match status" value="1"/>
</dbReference>
<name>A0A8H3F4S4_9LECA</name>
<proteinExistence type="inferred from homology"/>
<dbReference type="InterPro" id="IPR036380">
    <property type="entry name" value="Isochorismatase-like_sf"/>
</dbReference>
<feature type="compositionally biased region" description="Polar residues" evidence="2">
    <location>
        <begin position="331"/>
        <end position="342"/>
    </location>
</feature>
<dbReference type="Gene3D" id="1.20.1050.10">
    <property type="match status" value="1"/>
</dbReference>
<comment type="caution">
    <text evidence="4">The sequence shown here is derived from an EMBL/GenBank/DDBJ whole genome shotgun (WGS) entry which is preliminary data.</text>
</comment>
<dbReference type="Pfam" id="PF13532">
    <property type="entry name" value="2OG-FeII_Oxy_2"/>
    <property type="match status" value="1"/>
</dbReference>
<dbReference type="OrthoDB" id="445341at2759"/>
<dbReference type="PROSITE" id="PS51471">
    <property type="entry name" value="FE2OG_OXY"/>
    <property type="match status" value="1"/>
</dbReference>
<dbReference type="InterPro" id="IPR005123">
    <property type="entry name" value="Oxoglu/Fe-dep_dioxygenase_dom"/>
</dbReference>
<feature type="domain" description="Fe2OG dioxygenase" evidence="3">
    <location>
        <begin position="459"/>
        <end position="579"/>
    </location>
</feature>
<dbReference type="InterPro" id="IPR000868">
    <property type="entry name" value="Isochorismatase-like_dom"/>
</dbReference>
<dbReference type="PANTHER" id="PTHR31212">
    <property type="entry name" value="ALPHA-KETOGLUTARATE-DEPENDENT DIOXYGENASE ALKB HOMOLOG 3"/>
    <property type="match status" value="1"/>
</dbReference>
<dbReference type="InterPro" id="IPR037151">
    <property type="entry name" value="AlkB-like_sf"/>
</dbReference>